<feature type="non-terminal residue" evidence="2">
    <location>
        <position position="95"/>
    </location>
</feature>
<comment type="caution">
    <text evidence="2">The sequence shown here is derived from an EMBL/GenBank/DDBJ whole genome shotgun (WGS) entry which is preliminary data.</text>
</comment>
<dbReference type="EMBL" id="JAAGMN010004110">
    <property type="protein sequence ID" value="NEE12462.1"/>
    <property type="molecule type" value="Genomic_DNA"/>
</dbReference>
<proteinExistence type="predicted"/>
<organism evidence="2">
    <name type="scientific">Streptomyces sp. SID7499</name>
    <dbReference type="NCBI Taxonomy" id="2706086"/>
    <lineage>
        <taxon>Bacteria</taxon>
        <taxon>Bacillati</taxon>
        <taxon>Actinomycetota</taxon>
        <taxon>Actinomycetes</taxon>
        <taxon>Kitasatosporales</taxon>
        <taxon>Streptomycetaceae</taxon>
        <taxon>Streptomyces</taxon>
    </lineage>
</organism>
<reference evidence="2" key="1">
    <citation type="submission" date="2020-01" db="EMBL/GenBank/DDBJ databases">
        <title>Insect and environment-associated Actinomycetes.</title>
        <authorList>
            <person name="Currrie C."/>
            <person name="Chevrette M."/>
            <person name="Carlson C."/>
            <person name="Stubbendieck R."/>
            <person name="Wendt-Pienkowski E."/>
        </authorList>
    </citation>
    <scope>NUCLEOTIDE SEQUENCE</scope>
    <source>
        <strain evidence="2">SID7499</strain>
    </source>
</reference>
<feature type="region of interest" description="Disordered" evidence="1">
    <location>
        <begin position="45"/>
        <end position="72"/>
    </location>
</feature>
<dbReference type="AlphaFoldDB" id="A0A6G3X483"/>
<sequence>GADARISGASERATLPDELVRTVRDLDGVRGAAPVRIEYSVNMPEAVAGGGGASGDGAGTGSGSGSGSGNADDAKVAALVGVDPASYAELARATG</sequence>
<protein>
    <submittedName>
        <fullName evidence="2">ABC transporter permease</fullName>
    </submittedName>
</protein>
<gene>
    <name evidence="2" type="ORF">G3M58_39155</name>
</gene>
<feature type="compositionally biased region" description="Gly residues" evidence="1">
    <location>
        <begin position="48"/>
        <end position="68"/>
    </location>
</feature>
<feature type="non-terminal residue" evidence="2">
    <location>
        <position position="1"/>
    </location>
</feature>
<evidence type="ECO:0000256" key="1">
    <source>
        <dbReference type="SAM" id="MobiDB-lite"/>
    </source>
</evidence>
<evidence type="ECO:0000313" key="2">
    <source>
        <dbReference type="EMBL" id="NEE12462.1"/>
    </source>
</evidence>
<accession>A0A6G3X483</accession>
<name>A0A6G3X483_9ACTN</name>